<dbReference type="RefSeq" id="WP_109253429.1">
    <property type="nucleotide sequence ID" value="NZ_QEXV01000005.1"/>
</dbReference>
<dbReference type="OrthoDB" id="9777711at2"/>
<dbReference type="InterPro" id="IPR029045">
    <property type="entry name" value="ClpP/crotonase-like_dom_sf"/>
</dbReference>
<comment type="caution">
    <text evidence="2">The sequence shown here is derived from an EMBL/GenBank/DDBJ whole genome shotgun (WGS) entry which is preliminary data.</text>
</comment>
<accession>A0A2U2BRT5</accession>
<name>A0A2U2BRT5_9PROT</name>
<evidence type="ECO:0000313" key="3">
    <source>
        <dbReference type="Proteomes" id="UP000245168"/>
    </source>
</evidence>
<dbReference type="PANTHER" id="PTHR43684:SF4">
    <property type="entry name" value="ENOYL-COA HYDRATASE_ISOMERASE FAMILY PROTEIN (AFU_ORTHOLOGUE AFUA_1G01890)"/>
    <property type="match status" value="1"/>
</dbReference>
<dbReference type="PANTHER" id="PTHR43684">
    <property type="match status" value="1"/>
</dbReference>
<dbReference type="Gene3D" id="3.90.226.10">
    <property type="entry name" value="2-enoyl-CoA Hydratase, Chain A, domain 1"/>
    <property type="match status" value="1"/>
</dbReference>
<dbReference type="GO" id="GO:0004300">
    <property type="term" value="F:enoyl-CoA hydratase activity"/>
    <property type="evidence" value="ECO:0007669"/>
    <property type="project" value="UniProtKB-EC"/>
</dbReference>
<dbReference type="NCBIfam" id="NF006109">
    <property type="entry name" value="PRK08260.1"/>
    <property type="match status" value="1"/>
</dbReference>
<dbReference type="SUPFAM" id="SSF52096">
    <property type="entry name" value="ClpP/crotonase"/>
    <property type="match status" value="1"/>
</dbReference>
<comment type="similarity">
    <text evidence="1">Belongs to the enoyl-CoA hydratase/isomerase family.</text>
</comment>
<organism evidence="2 3">
    <name type="scientific">Marinicauda salina</name>
    <dbReference type="NCBI Taxonomy" id="2135793"/>
    <lineage>
        <taxon>Bacteria</taxon>
        <taxon>Pseudomonadati</taxon>
        <taxon>Pseudomonadota</taxon>
        <taxon>Alphaproteobacteria</taxon>
        <taxon>Maricaulales</taxon>
        <taxon>Maricaulaceae</taxon>
        <taxon>Marinicauda</taxon>
    </lineage>
</organism>
<dbReference type="CDD" id="cd06558">
    <property type="entry name" value="crotonase-like"/>
    <property type="match status" value="1"/>
</dbReference>
<protein>
    <submittedName>
        <fullName evidence="2">Enoyl-CoA hydratase</fullName>
        <ecNumber evidence="2">4.2.1.17</ecNumber>
    </submittedName>
</protein>
<dbReference type="Proteomes" id="UP000245168">
    <property type="component" value="Unassembled WGS sequence"/>
</dbReference>
<evidence type="ECO:0000256" key="1">
    <source>
        <dbReference type="ARBA" id="ARBA00005254"/>
    </source>
</evidence>
<dbReference type="Pfam" id="PF00378">
    <property type="entry name" value="ECH_1"/>
    <property type="match status" value="1"/>
</dbReference>
<dbReference type="InterPro" id="IPR051053">
    <property type="entry name" value="ECH/Chromodomain_protein"/>
</dbReference>
<dbReference type="EC" id="4.2.1.17" evidence="2"/>
<evidence type="ECO:0000313" key="2">
    <source>
        <dbReference type="EMBL" id="PWE16706.1"/>
    </source>
</evidence>
<keyword evidence="3" id="KW-1185">Reference proteome</keyword>
<sequence length="293" mass="31367">MSDFATIDYAVEDSIAILTLDRPDAMNAFTPKMGEEVAAAFDMSDADPEVRAVIVTGAGKAFCAGADLSTGAETFNAVARAAETGEFDETDPRWRDTGGVMNLRIWASEKPVIAAINGAAVGIGATMILPMDARIAAAGAKMAYPFTKRGIAWDGCASWFLPRIVGIETALDWALSGRTFRAEEGLEKGLVSTVVPAGEVLEAAKAKAREFTEATAPVSVAMMRRMAWRMLTASHPMDAHRQETRAILHRGMSADAAEGVMSFLEKRAPAFPGRVPNDYPPGWPYDDEPGYEG</sequence>
<dbReference type="EMBL" id="QEXV01000005">
    <property type="protein sequence ID" value="PWE16706.1"/>
    <property type="molecule type" value="Genomic_DNA"/>
</dbReference>
<gene>
    <name evidence="2" type="ORF">DDZ18_10880</name>
</gene>
<dbReference type="AlphaFoldDB" id="A0A2U2BRT5"/>
<dbReference type="InterPro" id="IPR014748">
    <property type="entry name" value="Enoyl-CoA_hydra_C"/>
</dbReference>
<keyword evidence="2" id="KW-0456">Lyase</keyword>
<proteinExistence type="inferred from homology"/>
<dbReference type="Gene3D" id="1.10.12.10">
    <property type="entry name" value="Lyase 2-enoyl-coa Hydratase, Chain A, domain 2"/>
    <property type="match status" value="1"/>
</dbReference>
<dbReference type="InterPro" id="IPR001753">
    <property type="entry name" value="Enoyl-CoA_hydra/iso"/>
</dbReference>
<reference evidence="3" key="1">
    <citation type="submission" date="2018-05" db="EMBL/GenBank/DDBJ databases">
        <authorList>
            <person name="Liu B.-T."/>
        </authorList>
    </citation>
    <scope>NUCLEOTIDE SEQUENCE [LARGE SCALE GENOMIC DNA]</scope>
    <source>
        <strain evidence="3">WD6-1</strain>
    </source>
</reference>